<dbReference type="Proteomes" id="UP000013526">
    <property type="component" value="Unassembled WGS sequence"/>
</dbReference>
<dbReference type="RefSeq" id="WP_005911567.1">
    <property type="nucleotide sequence ID" value="NZ_AQGQ01000253.1"/>
</dbReference>
<evidence type="ECO:0000313" key="2">
    <source>
        <dbReference type="Proteomes" id="UP000013526"/>
    </source>
</evidence>
<name>R1GY29_9GAMM</name>
<dbReference type="AlphaFoldDB" id="R1GY29"/>
<organism evidence="1 2">
    <name type="scientific">Aeromonas molluscorum 848</name>
    <dbReference type="NCBI Taxonomy" id="1268236"/>
    <lineage>
        <taxon>Bacteria</taxon>
        <taxon>Pseudomonadati</taxon>
        <taxon>Pseudomonadota</taxon>
        <taxon>Gammaproteobacteria</taxon>
        <taxon>Aeromonadales</taxon>
        <taxon>Aeromonadaceae</taxon>
        <taxon>Aeromonas</taxon>
    </lineage>
</organism>
<dbReference type="EMBL" id="AQGQ01000253">
    <property type="protein sequence ID" value="EOD53316.1"/>
    <property type="molecule type" value="Genomic_DNA"/>
</dbReference>
<accession>R1GY29</accession>
<sequence length="91" mass="9631">METVLALTPMVGGTRIHGNLRFASGDHSPFHRLLPPAVSATHGRWPGAGGSKDPCYTAEQNRQSAIMNAAKMRAMENASNAVKYPAAVALT</sequence>
<reference evidence="1 2" key="1">
    <citation type="journal article" date="2013" name="Genome Announc.">
        <title>Draft Genome Sequence of Aeromonas molluscorum Strain 848TT, Isolated from Bivalve Molluscs.</title>
        <authorList>
            <person name="Spataro N."/>
            <person name="Farfan M."/>
            <person name="Albarral V."/>
            <person name="Sanglas A."/>
            <person name="Loren J.G."/>
            <person name="Fuste M.C."/>
            <person name="Bosch E."/>
        </authorList>
    </citation>
    <scope>NUCLEOTIDE SEQUENCE [LARGE SCALE GENOMIC DNA]</scope>
    <source>
        <strain evidence="1 2">848</strain>
    </source>
</reference>
<proteinExistence type="predicted"/>
<protein>
    <submittedName>
        <fullName evidence="1">Uncharacterized protein</fullName>
    </submittedName>
</protein>
<evidence type="ECO:0000313" key="1">
    <source>
        <dbReference type="EMBL" id="EOD53316.1"/>
    </source>
</evidence>
<dbReference type="PATRIC" id="fig|1268236.3.peg.3925"/>
<comment type="caution">
    <text evidence="1">The sequence shown here is derived from an EMBL/GenBank/DDBJ whole genome shotgun (WGS) entry which is preliminary data.</text>
</comment>
<keyword evidence="2" id="KW-1185">Reference proteome</keyword>
<gene>
    <name evidence="1" type="ORF">G113_20307</name>
</gene>